<accession>A0A2S2CVY5</accession>
<dbReference type="KEGG" id="azz:DEW08_21580"/>
<dbReference type="GO" id="GO:0008324">
    <property type="term" value="F:monoatomic cation transmembrane transporter activity"/>
    <property type="evidence" value="ECO:0007669"/>
    <property type="project" value="InterPro"/>
</dbReference>
<dbReference type="OrthoDB" id="9781411at2"/>
<dbReference type="SUPFAM" id="SSF116726">
    <property type="entry name" value="TrkA C-terminal domain-like"/>
    <property type="match status" value="1"/>
</dbReference>
<keyword evidence="4" id="KW-1185">Reference proteome</keyword>
<dbReference type="Gene3D" id="3.30.70.1450">
    <property type="entry name" value="Regulator of K+ conductance, C-terminal domain"/>
    <property type="match status" value="1"/>
</dbReference>
<dbReference type="AlphaFoldDB" id="A0A2S2CVY5"/>
<evidence type="ECO:0000259" key="1">
    <source>
        <dbReference type="PROSITE" id="PS51201"/>
    </source>
</evidence>
<dbReference type="InterPro" id="IPR050721">
    <property type="entry name" value="Trk_Ktr_HKT_K-transport"/>
</dbReference>
<organism evidence="3 4">
    <name type="scientific">Azospirillum thermophilum</name>
    <dbReference type="NCBI Taxonomy" id="2202148"/>
    <lineage>
        <taxon>Bacteria</taxon>
        <taxon>Pseudomonadati</taxon>
        <taxon>Pseudomonadota</taxon>
        <taxon>Alphaproteobacteria</taxon>
        <taxon>Rhodospirillales</taxon>
        <taxon>Azospirillaceae</taxon>
        <taxon>Azospirillum</taxon>
    </lineage>
</organism>
<feature type="domain" description="RCK C-terminal" evidence="2">
    <location>
        <begin position="139"/>
        <end position="226"/>
    </location>
</feature>
<dbReference type="Pfam" id="PF02254">
    <property type="entry name" value="TrkA_N"/>
    <property type="match status" value="1"/>
</dbReference>
<evidence type="ECO:0000313" key="4">
    <source>
        <dbReference type="Proteomes" id="UP000245629"/>
    </source>
</evidence>
<protein>
    <submittedName>
        <fullName evidence="3">TrkA family potassium uptake protein</fullName>
    </submittedName>
</protein>
<dbReference type="GO" id="GO:0006813">
    <property type="term" value="P:potassium ion transport"/>
    <property type="evidence" value="ECO:0007669"/>
    <property type="project" value="InterPro"/>
</dbReference>
<evidence type="ECO:0000313" key="3">
    <source>
        <dbReference type="EMBL" id="AWK88693.1"/>
    </source>
</evidence>
<dbReference type="Proteomes" id="UP000245629">
    <property type="component" value="Plasmid unnamed1"/>
</dbReference>
<dbReference type="PROSITE" id="PS51202">
    <property type="entry name" value="RCK_C"/>
    <property type="match status" value="1"/>
</dbReference>
<dbReference type="PANTHER" id="PTHR43833">
    <property type="entry name" value="POTASSIUM CHANNEL PROTEIN 2-RELATED-RELATED"/>
    <property type="match status" value="1"/>
</dbReference>
<reference evidence="4" key="1">
    <citation type="submission" date="2018-05" db="EMBL/GenBank/DDBJ databases">
        <title>Azospirillum thermophila sp. nov., a novel isolated from hot spring.</title>
        <authorList>
            <person name="Zhao Z."/>
        </authorList>
    </citation>
    <scope>NUCLEOTIDE SEQUENCE [LARGE SCALE GENOMIC DNA]</scope>
    <source>
        <strain evidence="4">CFH 70021</strain>
        <plasmid evidence="4">unnamed1</plasmid>
    </source>
</reference>
<dbReference type="Gene3D" id="3.40.50.720">
    <property type="entry name" value="NAD(P)-binding Rossmann-like Domain"/>
    <property type="match status" value="1"/>
</dbReference>
<gene>
    <name evidence="3" type="ORF">DEW08_21580</name>
</gene>
<dbReference type="InterPro" id="IPR003148">
    <property type="entry name" value="RCK_N"/>
</dbReference>
<dbReference type="RefSeq" id="WP_109331248.1">
    <property type="nucleotide sequence ID" value="NZ_CP029356.1"/>
</dbReference>
<dbReference type="PROSITE" id="PS51201">
    <property type="entry name" value="RCK_N"/>
    <property type="match status" value="1"/>
</dbReference>
<feature type="domain" description="RCK N-terminal" evidence="1">
    <location>
        <begin position="6"/>
        <end position="122"/>
    </location>
</feature>
<dbReference type="InterPro" id="IPR036291">
    <property type="entry name" value="NAD(P)-bd_dom_sf"/>
</dbReference>
<dbReference type="EMBL" id="CP029356">
    <property type="protein sequence ID" value="AWK88693.1"/>
    <property type="molecule type" value="Genomic_DNA"/>
</dbReference>
<evidence type="ECO:0000259" key="2">
    <source>
        <dbReference type="PROSITE" id="PS51202"/>
    </source>
</evidence>
<dbReference type="InterPro" id="IPR006037">
    <property type="entry name" value="RCK_C"/>
</dbReference>
<dbReference type="InterPro" id="IPR036721">
    <property type="entry name" value="RCK_C_sf"/>
</dbReference>
<dbReference type="SUPFAM" id="SSF51735">
    <property type="entry name" value="NAD(P)-binding Rossmann-fold domains"/>
    <property type="match status" value="1"/>
</dbReference>
<name>A0A2S2CVY5_9PROT</name>
<keyword evidence="3" id="KW-0614">Plasmid</keyword>
<geneLocation type="plasmid" evidence="3 4">
    <name>unnamed1</name>
</geneLocation>
<sequence>MPLARHRSFAVIGLGTFGSTVALELERLGKDVLGLDRSEERVRAVADRLAHTVIADARDERALADAGLADYDVVVVAIGEDLESSILCTMAAKSMGVKCVWVKALSATHARILSKLGADRIIEPEREMGLHVAQSLNTPYVLDYIRVGGDLFVVKVQVPGELEGRSLDSLGIGGEFDVRFLGLMRGRTCLEDGGGEDGRGGLHLQAGDRILLMGRQDELRRLGKSL</sequence>
<dbReference type="PANTHER" id="PTHR43833:SF7">
    <property type="entry name" value="KTR SYSTEM POTASSIUM UPTAKE PROTEIN C"/>
    <property type="match status" value="1"/>
</dbReference>
<proteinExistence type="predicted"/>